<dbReference type="Gene3D" id="1.20.1640.10">
    <property type="entry name" value="Multidrug efflux transporter AcrB transmembrane domain"/>
    <property type="match status" value="2"/>
</dbReference>
<evidence type="ECO:0000259" key="9">
    <source>
        <dbReference type="PROSITE" id="PS50156"/>
    </source>
</evidence>
<organism evidence="10 11">
    <name type="scientific">Plantactinospora sonchi</name>
    <dbReference type="NCBI Taxonomy" id="1544735"/>
    <lineage>
        <taxon>Bacteria</taxon>
        <taxon>Bacillati</taxon>
        <taxon>Actinomycetota</taxon>
        <taxon>Actinomycetes</taxon>
        <taxon>Micromonosporales</taxon>
        <taxon>Micromonosporaceae</taxon>
        <taxon>Plantactinospora</taxon>
    </lineage>
</organism>
<evidence type="ECO:0000256" key="7">
    <source>
        <dbReference type="SAM" id="MobiDB-lite"/>
    </source>
</evidence>
<dbReference type="PANTHER" id="PTHR33406">
    <property type="entry name" value="MEMBRANE PROTEIN MJ1562-RELATED"/>
    <property type="match status" value="1"/>
</dbReference>
<dbReference type="EMBL" id="JAZGQK010000006">
    <property type="protein sequence ID" value="MEE6258548.1"/>
    <property type="molecule type" value="Genomic_DNA"/>
</dbReference>
<sequence length="797" mass="83088">MFGALGRSMWRWRWPVIVGWLGLMVVGALFGGQVFDRLVSTDNLRPDAESEQAQRRVDVLLPEGPVVVAVVRDRDPYDPGLVASVGRVRTELVAVPGVVEVEDLYNAAGGRIGADNRSTLVRVELADGLPDAERERAEDRVAGLLRGIDAPEVLVGGEELAERAFAEQAIEDAVVGESIALGVLLVALVVILGGLLTGLIPLIAALAAVAATLLGLYGLSALTGVSEFTVNVVSLLGIGLTVDYSLLVLARFREERAAAEEDPDPAAALARTMRTAGRAVLVSGLAVAAAMTGLYVFAEPLLAAMALGGALAVVLATASGLTLVPALLAVAHRHIPRPGAATWVNRVRSAFVGLFRRIRPAEGPNRPARPAPGTTGPVRGTGGPDPARPAGAGGRPAAGPLGGGRPGEGLLGRLARYAQGRPGPVAFTVSAVLLLLALPFVAGANLANSDARALPASMEARQVHDVLLRDFEAGRAGPVTVVVEADPASGEVRDLMNQLNTLPQVIRMQPRPDVPGNAVVIDLTPRGATGGPESRELVRAVRNLDQPLPLLVGGAAAELVDYRESVASRLPLAVLVLLLVTGVLLFALTGSLVIPVKALVMNALTLLATLGVLVVVFQWGVGAGLLGVESWGAIDLTTPVLLFVFVFGLSMDYEVFLLARIREEWRRRVGPGARPPSGRDAPAARLRAGEQAVLAGITRTGPVVTAAAVCITIVFLGFLLGELTAVKEIGFGMAVAVLLDVTVVRGLLLPAVMSLLGEWNWWAPGPLRRWHDRFSGGSGRSATTPVPARAAPVPAEH</sequence>
<comment type="subcellular location">
    <subcellularLocation>
        <location evidence="1">Cell membrane</location>
        <topology evidence="1">Multi-pass membrane protein</topology>
    </subcellularLocation>
</comment>
<evidence type="ECO:0000256" key="2">
    <source>
        <dbReference type="ARBA" id="ARBA00010157"/>
    </source>
</evidence>
<evidence type="ECO:0000256" key="4">
    <source>
        <dbReference type="ARBA" id="ARBA00022692"/>
    </source>
</evidence>
<dbReference type="PANTHER" id="PTHR33406:SF11">
    <property type="entry name" value="MEMBRANE PROTEIN SCO6666-RELATED"/>
    <property type="match status" value="1"/>
</dbReference>
<feature type="transmembrane region" description="Helical" evidence="8">
    <location>
        <begin position="640"/>
        <end position="659"/>
    </location>
</feature>
<evidence type="ECO:0000313" key="11">
    <source>
        <dbReference type="Proteomes" id="UP001332243"/>
    </source>
</evidence>
<feature type="transmembrane region" description="Helical" evidence="8">
    <location>
        <begin position="12"/>
        <end position="35"/>
    </location>
</feature>
<name>A0ABU7RPW8_9ACTN</name>
<evidence type="ECO:0000313" key="10">
    <source>
        <dbReference type="EMBL" id="MEE6258548.1"/>
    </source>
</evidence>
<feature type="transmembrane region" description="Helical" evidence="8">
    <location>
        <begin position="703"/>
        <end position="723"/>
    </location>
</feature>
<evidence type="ECO:0000256" key="1">
    <source>
        <dbReference type="ARBA" id="ARBA00004651"/>
    </source>
</evidence>
<protein>
    <submittedName>
        <fullName evidence="10">MMPL family transporter</fullName>
    </submittedName>
</protein>
<feature type="transmembrane region" description="Helical" evidence="8">
    <location>
        <begin position="228"/>
        <end position="250"/>
    </location>
</feature>
<feature type="transmembrane region" description="Helical" evidence="8">
    <location>
        <begin position="179"/>
        <end position="196"/>
    </location>
</feature>
<evidence type="ECO:0000256" key="8">
    <source>
        <dbReference type="SAM" id="Phobius"/>
    </source>
</evidence>
<reference evidence="10 11" key="1">
    <citation type="submission" date="2024-01" db="EMBL/GenBank/DDBJ databases">
        <title>Genome insights into Plantactinospora sonchi sp. nov.</title>
        <authorList>
            <person name="Wang L."/>
        </authorList>
    </citation>
    <scope>NUCLEOTIDE SEQUENCE [LARGE SCALE GENOMIC DNA]</scope>
    <source>
        <strain evidence="10 11">NEAU-QY2</strain>
    </source>
</reference>
<feature type="compositionally biased region" description="Low complexity" evidence="7">
    <location>
        <begin position="371"/>
        <end position="390"/>
    </location>
</feature>
<keyword evidence="4 8" id="KW-0812">Transmembrane</keyword>
<evidence type="ECO:0000256" key="3">
    <source>
        <dbReference type="ARBA" id="ARBA00022475"/>
    </source>
</evidence>
<feature type="transmembrane region" description="Helical" evidence="8">
    <location>
        <begin position="279"/>
        <end position="298"/>
    </location>
</feature>
<feature type="region of interest" description="Disordered" evidence="7">
    <location>
        <begin position="774"/>
        <end position="797"/>
    </location>
</feature>
<feature type="transmembrane region" description="Helical" evidence="8">
    <location>
        <begin position="572"/>
        <end position="594"/>
    </location>
</feature>
<comment type="similarity">
    <text evidence="2">Belongs to the resistance-nodulation-cell division (RND) (TC 2.A.6) family. MmpL subfamily.</text>
</comment>
<comment type="caution">
    <text evidence="10">The sequence shown here is derived from an EMBL/GenBank/DDBJ whole genome shotgun (WGS) entry which is preliminary data.</text>
</comment>
<dbReference type="RefSeq" id="WP_331213648.1">
    <property type="nucleotide sequence ID" value="NZ_JAZGQK010000006.1"/>
</dbReference>
<dbReference type="Proteomes" id="UP001332243">
    <property type="component" value="Unassembled WGS sequence"/>
</dbReference>
<dbReference type="InterPro" id="IPR050545">
    <property type="entry name" value="Mycobact_MmpL"/>
</dbReference>
<keyword evidence="11" id="KW-1185">Reference proteome</keyword>
<evidence type="ECO:0000256" key="5">
    <source>
        <dbReference type="ARBA" id="ARBA00022989"/>
    </source>
</evidence>
<dbReference type="PROSITE" id="PS50156">
    <property type="entry name" value="SSD"/>
    <property type="match status" value="1"/>
</dbReference>
<accession>A0ABU7RPW8</accession>
<dbReference type="InterPro" id="IPR004869">
    <property type="entry name" value="MMPL_dom"/>
</dbReference>
<gene>
    <name evidence="10" type="ORF">V1633_08600</name>
</gene>
<dbReference type="Pfam" id="PF03176">
    <property type="entry name" value="MMPL"/>
    <property type="match status" value="2"/>
</dbReference>
<feature type="compositionally biased region" description="Gly residues" evidence="7">
    <location>
        <begin position="391"/>
        <end position="405"/>
    </location>
</feature>
<keyword evidence="3" id="KW-1003">Cell membrane</keyword>
<feature type="region of interest" description="Disordered" evidence="7">
    <location>
        <begin position="362"/>
        <end position="405"/>
    </location>
</feature>
<keyword evidence="5 8" id="KW-1133">Transmembrane helix</keyword>
<dbReference type="InterPro" id="IPR000731">
    <property type="entry name" value="SSD"/>
</dbReference>
<feature type="transmembrane region" description="Helical" evidence="8">
    <location>
        <begin position="203"/>
        <end position="222"/>
    </location>
</feature>
<evidence type="ECO:0000256" key="6">
    <source>
        <dbReference type="ARBA" id="ARBA00023136"/>
    </source>
</evidence>
<feature type="transmembrane region" description="Helical" evidence="8">
    <location>
        <begin position="304"/>
        <end position="330"/>
    </location>
</feature>
<dbReference type="SUPFAM" id="SSF82866">
    <property type="entry name" value="Multidrug efflux transporter AcrB transmembrane domain"/>
    <property type="match status" value="2"/>
</dbReference>
<proteinExistence type="inferred from homology"/>
<keyword evidence="6 8" id="KW-0472">Membrane</keyword>
<feature type="transmembrane region" description="Helical" evidence="8">
    <location>
        <begin position="425"/>
        <end position="447"/>
    </location>
</feature>
<feature type="domain" description="SSD" evidence="9">
    <location>
        <begin position="213"/>
        <end position="330"/>
    </location>
</feature>
<feature type="compositionally biased region" description="Low complexity" evidence="7">
    <location>
        <begin position="782"/>
        <end position="797"/>
    </location>
</feature>
<feature type="transmembrane region" description="Helical" evidence="8">
    <location>
        <begin position="606"/>
        <end position="628"/>
    </location>
</feature>